<keyword evidence="5" id="KW-0121">Carboxypeptidase</keyword>
<sequence length="486" mass="51590">MHGGVRYPAAMRHTLALVLLVGGLSAAVAPPHAPADVTLRADEETKQEPALSAGVRLALKDVPQDVSVGVLVRDAGSGQVLEALRDRESFIPASTVKLITASSVLAERGGAQGYWSTDLTIPAVQVGRSHAKTVTLRGSGDPTLSVRNGSYSLRSLARQAYARGLRKVGEVRVADGTLDVDSWQGVSLGVPMTGLRLADWHDDPPAASAEARSRLGAALIAELRQAGVRVVSDRVRQAARSRPYVPPTRLDDQGRALPPDPQVPVSRRPEQGIASVRSASVAGVLARTLRPSDNLRAEELLATLAVRPQGTGTLQDALARERAMLRRTGADLSGVVLADGSGLSRKNRLTPRALAQLLKVMHDLPYPNRAGLRQLQLLPQRGLPERLYRSRQNVFVEALPQAGTGENVPGHDGRGGTLALRLQDEGLDVRAKTGTLPGVSALAGYVTARSGRILVFVVLMNGPESSPILTLRDAQDRLVQALAAAY</sequence>
<dbReference type="GO" id="GO:0000270">
    <property type="term" value="P:peptidoglycan metabolic process"/>
    <property type="evidence" value="ECO:0007669"/>
    <property type="project" value="TreeGrafter"/>
</dbReference>
<evidence type="ECO:0000256" key="1">
    <source>
        <dbReference type="ARBA" id="ARBA00006096"/>
    </source>
</evidence>
<dbReference type="InterPro" id="IPR000667">
    <property type="entry name" value="Peptidase_S13"/>
</dbReference>
<dbReference type="PANTHER" id="PTHR30023">
    <property type="entry name" value="D-ALANYL-D-ALANINE CARBOXYPEPTIDASE"/>
    <property type="match status" value="1"/>
</dbReference>
<proteinExistence type="inferred from homology"/>
<dbReference type="PRINTS" id="PR00922">
    <property type="entry name" value="DADACBPTASE3"/>
</dbReference>
<dbReference type="STRING" id="546414.Deide_19370"/>
<feature type="region of interest" description="Disordered" evidence="3">
    <location>
        <begin position="238"/>
        <end position="272"/>
    </location>
</feature>
<evidence type="ECO:0000313" key="6">
    <source>
        <dbReference type="Proteomes" id="UP000002208"/>
    </source>
</evidence>
<accession>C1CXX7</accession>
<dbReference type="OrthoDB" id="56883at2"/>
<evidence type="ECO:0000256" key="3">
    <source>
        <dbReference type="SAM" id="MobiDB-lite"/>
    </source>
</evidence>
<feature type="chain" id="PRO_5002905513" evidence="4">
    <location>
        <begin position="27"/>
        <end position="486"/>
    </location>
</feature>
<keyword evidence="5" id="KW-0645">Protease</keyword>
<dbReference type="PANTHER" id="PTHR30023:SF0">
    <property type="entry name" value="PENICILLIN-SENSITIVE CARBOXYPEPTIDASE A"/>
    <property type="match status" value="1"/>
</dbReference>
<dbReference type="GO" id="GO:0004185">
    <property type="term" value="F:serine-type carboxypeptidase activity"/>
    <property type="evidence" value="ECO:0007669"/>
    <property type="project" value="InterPro"/>
</dbReference>
<dbReference type="KEGG" id="ddr:Deide_19370"/>
<dbReference type="eggNOG" id="COG2027">
    <property type="taxonomic scope" value="Bacteria"/>
</dbReference>
<keyword evidence="6" id="KW-1185">Reference proteome</keyword>
<protein>
    <submittedName>
        <fullName evidence="5">Putative D-Ala-D-Ala carboxypeptidase</fullName>
    </submittedName>
</protein>
<dbReference type="SUPFAM" id="SSF56601">
    <property type="entry name" value="beta-lactamase/transpeptidase-like"/>
    <property type="match status" value="1"/>
</dbReference>
<dbReference type="Gene3D" id="3.40.710.10">
    <property type="entry name" value="DD-peptidase/beta-lactamase superfamily"/>
    <property type="match status" value="2"/>
</dbReference>
<evidence type="ECO:0000256" key="4">
    <source>
        <dbReference type="SAM" id="SignalP"/>
    </source>
</evidence>
<dbReference type="GO" id="GO:0006508">
    <property type="term" value="P:proteolysis"/>
    <property type="evidence" value="ECO:0007669"/>
    <property type="project" value="InterPro"/>
</dbReference>
<evidence type="ECO:0000256" key="2">
    <source>
        <dbReference type="ARBA" id="ARBA00022801"/>
    </source>
</evidence>
<gene>
    <name evidence="5" type="ordered locus">Deide_19370</name>
</gene>
<dbReference type="Proteomes" id="UP000002208">
    <property type="component" value="Chromosome"/>
</dbReference>
<organism evidence="5 6">
    <name type="scientific">Deinococcus deserti (strain DSM 17065 / CIP 109153 / LMG 22923 / VCD115)</name>
    <dbReference type="NCBI Taxonomy" id="546414"/>
    <lineage>
        <taxon>Bacteria</taxon>
        <taxon>Thermotogati</taxon>
        <taxon>Deinococcota</taxon>
        <taxon>Deinococci</taxon>
        <taxon>Deinococcales</taxon>
        <taxon>Deinococcaceae</taxon>
        <taxon>Deinococcus</taxon>
    </lineage>
</organism>
<name>C1CXX7_DEIDV</name>
<dbReference type="MEROPS" id="S13.004"/>
<dbReference type="InterPro" id="IPR012338">
    <property type="entry name" value="Beta-lactam/transpept-like"/>
</dbReference>
<keyword evidence="2" id="KW-0378">Hydrolase</keyword>
<dbReference type="HOGENOM" id="CLU_017692_0_1_0"/>
<dbReference type="PaxDb" id="546414-Deide_19370"/>
<dbReference type="AlphaFoldDB" id="C1CXX7"/>
<feature type="signal peptide" evidence="4">
    <location>
        <begin position="1"/>
        <end position="26"/>
    </location>
</feature>
<evidence type="ECO:0000313" key="5">
    <source>
        <dbReference type="EMBL" id="ACO46933.1"/>
    </source>
</evidence>
<comment type="similarity">
    <text evidence="1">Belongs to the peptidase S13 family.</text>
</comment>
<reference evidence="5 6" key="1">
    <citation type="journal article" date="2009" name="PLoS Genet.">
        <title>Alliance of proteomics and genomics to unravel the specificities of Sahara bacterium Deinococcus deserti.</title>
        <authorList>
            <person name="de Groot A."/>
            <person name="Dulermo R."/>
            <person name="Ortet P."/>
            <person name="Blanchard L."/>
            <person name="Guerin P."/>
            <person name="Fernandez B."/>
            <person name="Vacherie B."/>
            <person name="Dossat C."/>
            <person name="Jolivet E."/>
            <person name="Siguier P."/>
            <person name="Chandler M."/>
            <person name="Barakat M."/>
            <person name="Dedieu A."/>
            <person name="Barbe V."/>
            <person name="Heulin T."/>
            <person name="Sommer S."/>
            <person name="Achouak W."/>
            <person name="Armengaud J."/>
        </authorList>
    </citation>
    <scope>NUCLEOTIDE SEQUENCE [LARGE SCALE GENOMIC DNA]</scope>
    <source>
        <strain evidence="6">DSM 17065 / CIP 109153 / LMG 22923 / VCD115</strain>
    </source>
</reference>
<dbReference type="Pfam" id="PF02113">
    <property type="entry name" value="Peptidase_S13"/>
    <property type="match status" value="2"/>
</dbReference>
<keyword evidence="4" id="KW-0732">Signal</keyword>
<dbReference type="EMBL" id="CP001114">
    <property type="protein sequence ID" value="ACO46933.1"/>
    <property type="molecule type" value="Genomic_DNA"/>
</dbReference>